<comment type="function">
    <text evidence="6">Flavin prenyltransferase that catalyzes the synthesis of the prenylated FMN cofactor (prenyl-FMN) for 4-hydroxy-3-polyprenylbenzoic acid decarboxylase UbiD. The prenyltransferase is metal-independent and links a dimethylallyl moiety from dimethylallyl monophosphate (DMAP) to the flavin N5 and C6 atoms of FMN.</text>
</comment>
<proteinExistence type="inferred from homology"/>
<feature type="binding site" evidence="6">
    <location>
        <begin position="85"/>
        <end position="88"/>
    </location>
    <ligand>
        <name>FMN</name>
        <dbReference type="ChEBI" id="CHEBI:58210"/>
    </ligand>
</feature>
<dbReference type="PANTHER" id="PTHR43374">
    <property type="entry name" value="FLAVIN PRENYLTRANSFERASE"/>
    <property type="match status" value="1"/>
</dbReference>
<evidence type="ECO:0000256" key="6">
    <source>
        <dbReference type="HAMAP-Rule" id="MF_01984"/>
    </source>
</evidence>
<dbReference type="EC" id="2.5.1.129" evidence="6"/>
<feature type="binding site" evidence="6">
    <location>
        <position position="35"/>
    </location>
    <ligand>
        <name>FMN</name>
        <dbReference type="ChEBI" id="CHEBI:58210"/>
    </ligand>
</feature>
<evidence type="ECO:0000313" key="8">
    <source>
        <dbReference type="EMBL" id="TDA39127.1"/>
    </source>
</evidence>
<comment type="catalytic activity">
    <reaction evidence="6">
        <text>dimethylallyl phosphate + FMNH2 = prenylated FMNH2 + phosphate</text>
        <dbReference type="Rhea" id="RHEA:37743"/>
        <dbReference type="ChEBI" id="CHEBI:43474"/>
        <dbReference type="ChEBI" id="CHEBI:57618"/>
        <dbReference type="ChEBI" id="CHEBI:87467"/>
        <dbReference type="ChEBI" id="CHEBI:88052"/>
        <dbReference type="EC" id="2.5.1.129"/>
    </reaction>
</comment>
<dbReference type="Proteomes" id="UP000315399">
    <property type="component" value="Unassembled WGS sequence"/>
</dbReference>
<dbReference type="NCBIfam" id="NF004685">
    <property type="entry name" value="PRK06029.1"/>
    <property type="match status" value="1"/>
</dbReference>
<dbReference type="SUPFAM" id="SSF52507">
    <property type="entry name" value="Homo-oligomeric flavin-containing Cys decarboxylases, HFCD"/>
    <property type="match status" value="1"/>
</dbReference>
<keyword evidence="1 6" id="KW-0637">Prenyltransferase</keyword>
<feature type="binding site" evidence="6">
    <location>
        <position position="120"/>
    </location>
    <ligand>
        <name>FMN</name>
        <dbReference type="ChEBI" id="CHEBI:58210"/>
    </ligand>
</feature>
<evidence type="ECO:0000313" key="9">
    <source>
        <dbReference type="Proteomes" id="UP000315399"/>
    </source>
</evidence>
<reference evidence="8 9" key="1">
    <citation type="journal article" date="2019" name="Nat. Microbiol.">
        <title>Expanding anaerobic alkane metabolism in the domain of Archaea.</title>
        <authorList>
            <person name="Wang Y."/>
            <person name="Wegener G."/>
            <person name="Hou J."/>
            <person name="Wang F."/>
            <person name="Xiao X."/>
        </authorList>
    </citation>
    <scope>NUCLEOTIDE SEQUENCE [LARGE SCALE GENOMIC DNA]</scope>
    <source>
        <strain evidence="8">WYZ-LMO10</strain>
    </source>
</reference>
<dbReference type="InterPro" id="IPR004507">
    <property type="entry name" value="UbiX-like"/>
</dbReference>
<feature type="binding site" evidence="6">
    <location>
        <position position="150"/>
    </location>
    <ligand>
        <name>dimethylallyl phosphate</name>
        <dbReference type="ChEBI" id="CHEBI:88052"/>
    </ligand>
</feature>
<comment type="caution">
    <text evidence="8">The sequence shown here is derived from an EMBL/GenBank/DDBJ whole genome shotgun (WGS) entry which is preliminary data.</text>
</comment>
<feature type="binding site" evidence="6">
    <location>
        <position position="166"/>
    </location>
    <ligand>
        <name>dimethylallyl phosphate</name>
        <dbReference type="ChEBI" id="CHEBI:88052"/>
    </ligand>
</feature>
<evidence type="ECO:0000256" key="5">
    <source>
        <dbReference type="ARBA" id="ARBA00060793"/>
    </source>
</evidence>
<comment type="similarity">
    <text evidence="5 6">Belongs to the UbiX/PAD1 family.</text>
</comment>
<gene>
    <name evidence="6" type="primary">ubiX</name>
    <name evidence="8" type="ORF">DSO08_03035</name>
</gene>
<evidence type="ECO:0000256" key="2">
    <source>
        <dbReference type="ARBA" id="ARBA00022630"/>
    </source>
</evidence>
<evidence type="ECO:0000256" key="1">
    <source>
        <dbReference type="ARBA" id="ARBA00022602"/>
    </source>
</evidence>
<name>A0A523BDV2_9CREN</name>
<dbReference type="EMBL" id="QNVH01000021">
    <property type="protein sequence ID" value="TDA39127.1"/>
    <property type="molecule type" value="Genomic_DNA"/>
</dbReference>
<dbReference type="GO" id="GO:0016831">
    <property type="term" value="F:carboxy-lyase activity"/>
    <property type="evidence" value="ECO:0007669"/>
    <property type="project" value="TreeGrafter"/>
</dbReference>
<comment type="caution">
    <text evidence="6">Lacks conserved residue(s) required for the propagation of feature annotation.</text>
</comment>
<keyword evidence="2 6" id="KW-0285">Flavoprotein</keyword>
<dbReference type="Pfam" id="PF02441">
    <property type="entry name" value="Flavoprotein"/>
    <property type="match status" value="1"/>
</dbReference>
<accession>A0A523BDV2</accession>
<feature type="domain" description="Flavoprotein" evidence="7">
    <location>
        <begin position="2"/>
        <end position="171"/>
    </location>
</feature>
<keyword evidence="4 6" id="KW-0808">Transferase</keyword>
<organism evidence="8 9">
    <name type="scientific">Thermoproteota archaeon</name>
    <dbReference type="NCBI Taxonomy" id="2056631"/>
    <lineage>
        <taxon>Archaea</taxon>
        <taxon>Thermoproteota</taxon>
    </lineage>
</organism>
<dbReference type="PANTHER" id="PTHR43374:SF1">
    <property type="entry name" value="FLAVIN PRENYLTRANSFERASE PAD1, MITOCHONDRIAL"/>
    <property type="match status" value="1"/>
</dbReference>
<keyword evidence="3 6" id="KW-0288">FMN</keyword>
<evidence type="ECO:0000259" key="7">
    <source>
        <dbReference type="Pfam" id="PF02441"/>
    </source>
</evidence>
<dbReference type="HAMAP" id="MF_01984">
    <property type="entry name" value="ubiX_pad"/>
    <property type="match status" value="1"/>
</dbReference>
<feature type="binding site" evidence="6">
    <location>
        <begin position="9"/>
        <end position="11"/>
    </location>
    <ligand>
        <name>FMN</name>
        <dbReference type="ChEBI" id="CHEBI:58210"/>
    </ligand>
</feature>
<dbReference type="FunFam" id="3.40.50.1950:FF:000001">
    <property type="entry name" value="Flavin prenyltransferase UbiX"/>
    <property type="match status" value="1"/>
</dbReference>
<dbReference type="InterPro" id="IPR003382">
    <property type="entry name" value="Flavoprotein"/>
</dbReference>
<dbReference type="Gene3D" id="3.40.50.1950">
    <property type="entry name" value="Flavin prenyltransferase-like"/>
    <property type="match status" value="1"/>
</dbReference>
<dbReference type="GO" id="GO:0106141">
    <property type="term" value="F:flavin prenyltransferase activity"/>
    <property type="evidence" value="ECO:0007669"/>
    <property type="project" value="UniProtKB-EC"/>
</dbReference>
<evidence type="ECO:0000256" key="3">
    <source>
        <dbReference type="ARBA" id="ARBA00022643"/>
    </source>
</evidence>
<dbReference type="NCBIfam" id="TIGR00421">
    <property type="entry name" value="ubiX_pad"/>
    <property type="match status" value="1"/>
</dbReference>
<evidence type="ECO:0000256" key="4">
    <source>
        <dbReference type="ARBA" id="ARBA00022679"/>
    </source>
</evidence>
<protein>
    <recommendedName>
        <fullName evidence="6">Flavin prenyltransferase UbiX</fullName>
        <ecNumber evidence="6">2.5.1.129</ecNumber>
    </recommendedName>
</protein>
<dbReference type="AlphaFoldDB" id="A0A523BDV2"/>
<sequence>MIVILAITGASGAVYGFRLLEKLHEAKADVRVIVSRTGLQILQEETGFGEKELAKFGKVYRDYDLKAPMASGSYLFDAMVVAPCSMKTLGCIANGISSSLVTRAADVALKEGRKLILVIRETPLNIVHIRNMLSVAEAGAVVMPACPGFYHKPKTLEGLVDHLVGKVLDQLGIKHSLYRRWDGIAKT</sequence>
<dbReference type="InterPro" id="IPR036551">
    <property type="entry name" value="Flavin_trans-like"/>
</dbReference>